<dbReference type="OrthoDB" id="9766759at2"/>
<dbReference type="GO" id="GO:0016854">
    <property type="term" value="F:racemase and epimerase activity"/>
    <property type="evidence" value="ECO:0007669"/>
    <property type="project" value="UniProtKB-ARBA"/>
</dbReference>
<dbReference type="SUPFAM" id="SSF51604">
    <property type="entry name" value="Enolase C-terminal domain-like"/>
    <property type="match status" value="1"/>
</dbReference>
<feature type="domain" description="Mandelate racemase/muconate lactonizing enzyme C-terminal" evidence="2">
    <location>
        <begin position="142"/>
        <end position="240"/>
    </location>
</feature>
<name>A1ZMA5_MICM2</name>
<dbReference type="SUPFAM" id="SSF54826">
    <property type="entry name" value="Enolase N-terminal domain-like"/>
    <property type="match status" value="1"/>
</dbReference>
<dbReference type="Pfam" id="PF13378">
    <property type="entry name" value="MR_MLE_C"/>
    <property type="match status" value="1"/>
</dbReference>
<dbReference type="PANTHER" id="PTHR48073:SF2">
    <property type="entry name" value="O-SUCCINYLBENZOATE SYNTHASE"/>
    <property type="match status" value="1"/>
</dbReference>
<protein>
    <submittedName>
        <fullName evidence="3">Chloromuconate cycloisomerase</fullName>
    </submittedName>
</protein>
<dbReference type="SMART" id="SM00922">
    <property type="entry name" value="MR_MLE"/>
    <property type="match status" value="1"/>
</dbReference>
<keyword evidence="1" id="KW-0479">Metal-binding</keyword>
<reference evidence="3 4" key="1">
    <citation type="submission" date="2007-01" db="EMBL/GenBank/DDBJ databases">
        <authorList>
            <person name="Haygood M."/>
            <person name="Podell S."/>
            <person name="Anderson C."/>
            <person name="Hopkinson B."/>
            <person name="Roe K."/>
            <person name="Barbeau K."/>
            <person name="Gaasterland T."/>
            <person name="Ferriera S."/>
            <person name="Johnson J."/>
            <person name="Kravitz S."/>
            <person name="Beeson K."/>
            <person name="Sutton G."/>
            <person name="Rogers Y.-H."/>
            <person name="Friedman R."/>
            <person name="Frazier M."/>
            <person name="Venter J.C."/>
        </authorList>
    </citation>
    <scope>NUCLEOTIDE SEQUENCE [LARGE SCALE GENOMIC DNA]</scope>
    <source>
        <strain evidence="3 4">ATCC 23134</strain>
    </source>
</reference>
<dbReference type="InterPro" id="IPR013342">
    <property type="entry name" value="Mandelate_racemase_C"/>
</dbReference>
<dbReference type="GO" id="GO:0046872">
    <property type="term" value="F:metal ion binding"/>
    <property type="evidence" value="ECO:0007669"/>
    <property type="project" value="UniProtKB-KW"/>
</dbReference>
<dbReference type="Gene3D" id="3.20.20.120">
    <property type="entry name" value="Enolase-like C-terminal domain"/>
    <property type="match status" value="1"/>
</dbReference>
<dbReference type="InterPro" id="IPR036849">
    <property type="entry name" value="Enolase-like_C_sf"/>
</dbReference>
<keyword evidence="4" id="KW-1185">Reference proteome</keyword>
<sequence>MLKLSYQKHTLQFKFEAGTSRGALTEHPVYYIKMWDSSSPDRAGIGEAAPLKGLSIDYRPDFEEQLSQIIENIEDLAIDQPARYEINEISNLVPAGFPAIRFGIEMAFLDWKNGGVKQIYQNRFYQGKQLLPINGLIWMGEPGFMQQQIAQKLGQGFGCIKMKIGAIDFDQECALLANIRERFTADQVTLRVDANGAFSPKDALKKLEKLSQFDLHSIEQPIRPNQLASMRKLCQESPIPIALDEELIGKLSINEKEKLLEVIQPPYIILKPTLLGGFIATKEWIDLAKRRKIGWWITSALESNIGLNAIAQFTAEYDEGTVHGLGTGGLYHNNIGSPLTIVKDQLEYQPKKFWEELPGFVE</sequence>
<dbReference type="eggNOG" id="COG4948">
    <property type="taxonomic scope" value="Bacteria"/>
</dbReference>
<dbReference type="SFLD" id="SFLDS00001">
    <property type="entry name" value="Enolase"/>
    <property type="match status" value="1"/>
</dbReference>
<dbReference type="SFLD" id="SFLDG00180">
    <property type="entry name" value="muconate_cycloisomerase"/>
    <property type="match status" value="1"/>
</dbReference>
<organism evidence="3 4">
    <name type="scientific">Microscilla marina ATCC 23134</name>
    <dbReference type="NCBI Taxonomy" id="313606"/>
    <lineage>
        <taxon>Bacteria</taxon>
        <taxon>Pseudomonadati</taxon>
        <taxon>Bacteroidota</taxon>
        <taxon>Cytophagia</taxon>
        <taxon>Cytophagales</taxon>
        <taxon>Microscillaceae</taxon>
        <taxon>Microscilla</taxon>
    </lineage>
</organism>
<comment type="caution">
    <text evidence="3">The sequence shown here is derived from an EMBL/GenBank/DDBJ whole genome shotgun (WGS) entry which is preliminary data.</text>
</comment>
<proteinExistence type="predicted"/>
<gene>
    <name evidence="3" type="ORF">M23134_04484</name>
</gene>
<dbReference type="Proteomes" id="UP000004095">
    <property type="component" value="Unassembled WGS sequence"/>
</dbReference>
<dbReference type="Gene3D" id="3.30.390.10">
    <property type="entry name" value="Enolase-like, N-terminal domain"/>
    <property type="match status" value="1"/>
</dbReference>
<evidence type="ECO:0000256" key="1">
    <source>
        <dbReference type="ARBA" id="ARBA00022723"/>
    </source>
</evidence>
<dbReference type="InterPro" id="IPR029065">
    <property type="entry name" value="Enolase_C-like"/>
</dbReference>
<evidence type="ECO:0000313" key="3">
    <source>
        <dbReference type="EMBL" id="EAY28637.1"/>
    </source>
</evidence>
<dbReference type="InterPro" id="IPR029017">
    <property type="entry name" value="Enolase-like_N"/>
</dbReference>
<evidence type="ECO:0000313" key="4">
    <source>
        <dbReference type="Proteomes" id="UP000004095"/>
    </source>
</evidence>
<dbReference type="PANTHER" id="PTHR48073">
    <property type="entry name" value="O-SUCCINYLBENZOATE SYNTHASE-RELATED"/>
    <property type="match status" value="1"/>
</dbReference>
<dbReference type="CDD" id="cd03320">
    <property type="entry name" value="OSBS"/>
    <property type="match status" value="1"/>
</dbReference>
<dbReference type="PROSITE" id="PS00909">
    <property type="entry name" value="MR_MLE_2"/>
    <property type="match status" value="1"/>
</dbReference>
<accession>A1ZMA5</accession>
<dbReference type="EMBL" id="AAWS01000015">
    <property type="protein sequence ID" value="EAY28637.1"/>
    <property type="molecule type" value="Genomic_DNA"/>
</dbReference>
<dbReference type="AlphaFoldDB" id="A1ZMA5"/>
<dbReference type="SFLD" id="SFLDF00009">
    <property type="entry name" value="o-succinylbenzoate_synthase"/>
    <property type="match status" value="1"/>
</dbReference>
<dbReference type="RefSeq" id="WP_002697940.1">
    <property type="nucleotide sequence ID" value="NZ_AAWS01000015.1"/>
</dbReference>
<dbReference type="GO" id="GO:0009063">
    <property type="term" value="P:amino acid catabolic process"/>
    <property type="evidence" value="ECO:0007669"/>
    <property type="project" value="InterPro"/>
</dbReference>
<keyword evidence="3" id="KW-0413">Isomerase</keyword>
<evidence type="ECO:0000259" key="2">
    <source>
        <dbReference type="SMART" id="SM00922"/>
    </source>
</evidence>
<dbReference type="InterPro" id="IPR018110">
    <property type="entry name" value="Mandel_Rmase/mucon_lact_enz_CS"/>
</dbReference>